<evidence type="ECO:0000256" key="3">
    <source>
        <dbReference type="ARBA" id="ARBA00022833"/>
    </source>
</evidence>
<accession>A0A1R3KL24</accession>
<keyword evidence="4" id="KW-0805">Transcription regulation</keyword>
<organism evidence="8 9">
    <name type="scientific">Corchorus olitorius</name>
    <dbReference type="NCBI Taxonomy" id="93759"/>
    <lineage>
        <taxon>Eukaryota</taxon>
        <taxon>Viridiplantae</taxon>
        <taxon>Streptophyta</taxon>
        <taxon>Embryophyta</taxon>
        <taxon>Tracheophyta</taxon>
        <taxon>Spermatophyta</taxon>
        <taxon>Magnoliopsida</taxon>
        <taxon>eudicotyledons</taxon>
        <taxon>Gunneridae</taxon>
        <taxon>Pentapetalae</taxon>
        <taxon>rosids</taxon>
        <taxon>malvids</taxon>
        <taxon>Malvales</taxon>
        <taxon>Malvaceae</taxon>
        <taxon>Grewioideae</taxon>
        <taxon>Apeibeae</taxon>
        <taxon>Corchorus</taxon>
    </lineage>
</organism>
<dbReference type="GO" id="GO:0034244">
    <property type="term" value="P:negative regulation of transcription elongation by RNA polymerase II"/>
    <property type="evidence" value="ECO:0007669"/>
    <property type="project" value="InterPro"/>
</dbReference>
<keyword evidence="3" id="KW-0862">Zinc</keyword>
<evidence type="ECO:0000313" key="9">
    <source>
        <dbReference type="Proteomes" id="UP000187203"/>
    </source>
</evidence>
<dbReference type="GO" id="GO:0140566">
    <property type="term" value="F:histone reader activity"/>
    <property type="evidence" value="ECO:0007669"/>
    <property type="project" value="InterPro"/>
</dbReference>
<proteinExistence type="predicted"/>
<feature type="region of interest" description="Disordered" evidence="6">
    <location>
        <begin position="55"/>
        <end position="96"/>
    </location>
</feature>
<evidence type="ECO:0000259" key="7">
    <source>
        <dbReference type="Pfam" id="PF23121"/>
    </source>
</evidence>
<dbReference type="OrthoDB" id="1932206at2759"/>
<dbReference type="EMBL" id="AWUE01013065">
    <property type="protein sequence ID" value="OMP07759.1"/>
    <property type="molecule type" value="Genomic_DNA"/>
</dbReference>
<keyword evidence="9" id="KW-1185">Reference proteome</keyword>
<gene>
    <name evidence="8" type="ORF">COLO4_07071</name>
</gene>
<dbReference type="AlphaFoldDB" id="A0A1R3KL24"/>
<reference evidence="9" key="1">
    <citation type="submission" date="2013-09" db="EMBL/GenBank/DDBJ databases">
        <title>Corchorus olitorius genome sequencing.</title>
        <authorList>
            <person name="Alam M."/>
            <person name="Haque M.S."/>
            <person name="Islam M.S."/>
            <person name="Emdad E.M."/>
            <person name="Islam M.M."/>
            <person name="Ahmed B."/>
            <person name="Halim A."/>
            <person name="Hossen Q.M.M."/>
            <person name="Hossain M.Z."/>
            <person name="Ahmed R."/>
            <person name="Khan M.M."/>
            <person name="Islam R."/>
            <person name="Rashid M.M."/>
            <person name="Khan S.A."/>
            <person name="Rahman M.S."/>
            <person name="Alam M."/>
            <person name="Yahiya A.S."/>
            <person name="Khan M.S."/>
            <person name="Azam M.S."/>
            <person name="Haque T."/>
            <person name="Lashkar M.Z.H."/>
            <person name="Akhand A.I."/>
            <person name="Morshed G."/>
            <person name="Roy S."/>
            <person name="Uddin K.S."/>
            <person name="Rabeya T."/>
            <person name="Hossain A.S."/>
            <person name="Chowdhury A."/>
            <person name="Snigdha A.R."/>
            <person name="Mortoza M.S."/>
            <person name="Matin S.A."/>
            <person name="Hoque S.M.E."/>
            <person name="Islam M.K."/>
            <person name="Roy D.K."/>
            <person name="Haider R."/>
            <person name="Moosa M.M."/>
            <person name="Elias S.M."/>
            <person name="Hasan A.M."/>
            <person name="Jahan S."/>
            <person name="Shafiuddin M."/>
            <person name="Mahmood N."/>
            <person name="Shommy N.S."/>
        </authorList>
    </citation>
    <scope>NUCLEOTIDE SEQUENCE [LARGE SCALE GENOMIC DNA]</scope>
    <source>
        <strain evidence="9">cv. O-4</strain>
    </source>
</reference>
<dbReference type="Pfam" id="PF23121">
    <property type="entry name" value="SPOC_AIPP2"/>
    <property type="match status" value="1"/>
</dbReference>
<feature type="compositionally biased region" description="Basic residues" evidence="6">
    <location>
        <begin position="64"/>
        <end position="73"/>
    </location>
</feature>
<keyword evidence="5" id="KW-0804">Transcription</keyword>
<dbReference type="Proteomes" id="UP000187203">
    <property type="component" value="Unassembled WGS sequence"/>
</dbReference>
<evidence type="ECO:0000256" key="5">
    <source>
        <dbReference type="ARBA" id="ARBA00023163"/>
    </source>
</evidence>
<evidence type="ECO:0000313" key="8">
    <source>
        <dbReference type="EMBL" id="OMP07759.1"/>
    </source>
</evidence>
<evidence type="ECO:0000256" key="4">
    <source>
        <dbReference type="ARBA" id="ARBA00023015"/>
    </source>
</evidence>
<sequence>MAVMPASFESKCCSAFDCFVSNVARKCACISVPRRSECIFLMEANKSLVPGKNNISSSGGYGNGKRKRGRSTKLRPEEGVDFISEGEPSSKENSAVSNGPIICPVWRGCFRTEKFGLLVDLVAHASKKSSFGIPTLDIDLVDLNIFPKNRRSETYFDNLINRLLNEGLAMKTMVDDNVLLVFTSHHLPYKYWRSEEANVLPVDT</sequence>
<keyword evidence="1" id="KW-0479">Metal-binding</keyword>
<protein>
    <recommendedName>
        <fullName evidence="7">AIPP2-like SPOC-like domain-containing protein</fullName>
    </recommendedName>
</protein>
<feature type="domain" description="AIPP2-like SPOC-like" evidence="7">
    <location>
        <begin position="130"/>
        <end position="196"/>
    </location>
</feature>
<evidence type="ECO:0000256" key="1">
    <source>
        <dbReference type="ARBA" id="ARBA00022723"/>
    </source>
</evidence>
<evidence type="ECO:0000256" key="6">
    <source>
        <dbReference type="SAM" id="MobiDB-lite"/>
    </source>
</evidence>
<dbReference type="InterPro" id="IPR049914">
    <property type="entry name" value="PHD1-3/5-6"/>
</dbReference>
<comment type="caution">
    <text evidence="8">The sequence shown here is derived from an EMBL/GenBank/DDBJ whole genome shotgun (WGS) entry which is preliminary data.</text>
</comment>
<dbReference type="InterPro" id="IPR056280">
    <property type="entry name" value="AIPP2-like_SPOC"/>
</dbReference>
<dbReference type="PANTHER" id="PTHR33304">
    <property type="match status" value="1"/>
</dbReference>
<dbReference type="GO" id="GO:0008270">
    <property type="term" value="F:zinc ion binding"/>
    <property type="evidence" value="ECO:0007669"/>
    <property type="project" value="UniProtKB-KW"/>
</dbReference>
<evidence type="ECO:0000256" key="2">
    <source>
        <dbReference type="ARBA" id="ARBA00022771"/>
    </source>
</evidence>
<name>A0A1R3KL24_9ROSI</name>
<keyword evidence="2" id="KW-0863">Zinc-finger</keyword>
<dbReference type="PANTHER" id="PTHR33304:SF18">
    <property type="entry name" value="CHROMATIN REGULATOR PHD FAMILY-RELATED"/>
    <property type="match status" value="1"/>
</dbReference>